<dbReference type="GO" id="GO:0016787">
    <property type="term" value="F:hydrolase activity"/>
    <property type="evidence" value="ECO:0007669"/>
    <property type="project" value="UniProtKB-KW"/>
</dbReference>
<dbReference type="Pfam" id="PF01478">
    <property type="entry name" value="Peptidase_A24"/>
    <property type="match status" value="1"/>
</dbReference>
<evidence type="ECO:0000256" key="8">
    <source>
        <dbReference type="RuleBase" id="RU003793"/>
    </source>
</evidence>
<dbReference type="InterPro" id="IPR050882">
    <property type="entry name" value="Prepilin_peptidase/N-MTase"/>
</dbReference>
<evidence type="ECO:0000259" key="12">
    <source>
        <dbReference type="Pfam" id="PF06750"/>
    </source>
</evidence>
<feature type="transmembrane region" description="Helical" evidence="10">
    <location>
        <begin position="63"/>
        <end position="83"/>
    </location>
</feature>
<sequence>MLGLLIGSFLNVVIVRVPQGLSVVRPGSTCVCGEPVAPRDNVPVLSWLLLRGRARCCGAPIGVRYPVIEAFTAVSFAAVAGWVAGPGDVTLWVLPALLYLVAVCIALAAIDLEHYRLPDALTLPSYGVGLVLLVLPSVADDQLSALLRALACGAGFWLCYFLLWFLYPQGMGFGDVKFSGVLGLYLGWFGVGQAFVGWMAGFVLGGVLGITLMALGLATRKSQIPFGPYMIAGAWVGLVVGGPVADWYLRSMGL</sequence>
<evidence type="ECO:0000313" key="13">
    <source>
        <dbReference type="EMBL" id="MFI7588890.1"/>
    </source>
</evidence>
<feature type="transmembrane region" description="Helical" evidence="10">
    <location>
        <begin position="197"/>
        <end position="217"/>
    </location>
</feature>
<evidence type="ECO:0000256" key="10">
    <source>
        <dbReference type="SAM" id="Phobius"/>
    </source>
</evidence>
<feature type="domain" description="Prepilin peptidase A24 N-terminal" evidence="12">
    <location>
        <begin position="2"/>
        <end position="80"/>
    </location>
</feature>
<evidence type="ECO:0000256" key="9">
    <source>
        <dbReference type="RuleBase" id="RU003794"/>
    </source>
</evidence>
<comment type="subcellular location">
    <subcellularLocation>
        <location evidence="1">Cell inner membrane</location>
        <topology evidence="1">Multi-pass membrane protein</topology>
    </subcellularLocation>
    <subcellularLocation>
        <location evidence="9">Cell membrane</location>
        <topology evidence="9">Multi-pass membrane protein</topology>
    </subcellularLocation>
</comment>
<evidence type="ECO:0000313" key="14">
    <source>
        <dbReference type="Proteomes" id="UP001612915"/>
    </source>
</evidence>
<dbReference type="EMBL" id="JBITLV010000006">
    <property type="protein sequence ID" value="MFI7588890.1"/>
    <property type="molecule type" value="Genomic_DNA"/>
</dbReference>
<accession>A0ABW8AR79</accession>
<reference evidence="13 14" key="1">
    <citation type="submission" date="2024-10" db="EMBL/GenBank/DDBJ databases">
        <title>The Natural Products Discovery Center: Release of the First 8490 Sequenced Strains for Exploring Actinobacteria Biosynthetic Diversity.</title>
        <authorList>
            <person name="Kalkreuter E."/>
            <person name="Kautsar S.A."/>
            <person name="Yang D."/>
            <person name="Bader C.D."/>
            <person name="Teijaro C.N."/>
            <person name="Fluegel L."/>
            <person name="Davis C.M."/>
            <person name="Simpson J.R."/>
            <person name="Lauterbach L."/>
            <person name="Steele A.D."/>
            <person name="Gui C."/>
            <person name="Meng S."/>
            <person name="Li G."/>
            <person name="Viehrig K."/>
            <person name="Ye F."/>
            <person name="Su P."/>
            <person name="Kiefer A.F."/>
            <person name="Nichols A."/>
            <person name="Cepeda A.J."/>
            <person name="Yan W."/>
            <person name="Fan B."/>
            <person name="Jiang Y."/>
            <person name="Adhikari A."/>
            <person name="Zheng C.-J."/>
            <person name="Schuster L."/>
            <person name="Cowan T.M."/>
            <person name="Smanski M.J."/>
            <person name="Chevrette M.G."/>
            <person name="De Carvalho L.P.S."/>
            <person name="Shen B."/>
        </authorList>
    </citation>
    <scope>NUCLEOTIDE SEQUENCE [LARGE SCALE GENOMIC DNA]</scope>
    <source>
        <strain evidence="13 14">NPDC049639</strain>
    </source>
</reference>
<evidence type="ECO:0000256" key="1">
    <source>
        <dbReference type="ARBA" id="ARBA00004429"/>
    </source>
</evidence>
<evidence type="ECO:0000256" key="4">
    <source>
        <dbReference type="ARBA" id="ARBA00022519"/>
    </source>
</evidence>
<keyword evidence="5 9" id="KW-0812">Transmembrane</keyword>
<feature type="transmembrane region" description="Helical" evidence="10">
    <location>
        <begin position="121"/>
        <end position="139"/>
    </location>
</feature>
<protein>
    <recommendedName>
        <fullName evidence="9">Prepilin leader peptidase/N-methyltransferase</fullName>
        <ecNumber evidence="9">2.1.1.-</ecNumber>
        <ecNumber evidence="9">3.4.23.43</ecNumber>
    </recommendedName>
</protein>
<comment type="similarity">
    <text evidence="2 8">Belongs to the peptidase A24 family.</text>
</comment>
<keyword evidence="9" id="KW-0808">Transferase</keyword>
<dbReference type="Proteomes" id="UP001612915">
    <property type="component" value="Unassembled WGS sequence"/>
</dbReference>
<dbReference type="InterPro" id="IPR000045">
    <property type="entry name" value="Prepilin_IV_endopep_pep"/>
</dbReference>
<dbReference type="InterPro" id="IPR014032">
    <property type="entry name" value="Peptidase_A24A_bac"/>
</dbReference>
<keyword evidence="6 10" id="KW-1133">Transmembrane helix</keyword>
<dbReference type="PANTHER" id="PTHR30487">
    <property type="entry name" value="TYPE 4 PREPILIN-LIKE PROTEINS LEADER PEPTIDE-PROCESSING ENZYME"/>
    <property type="match status" value="1"/>
</dbReference>
<evidence type="ECO:0000256" key="7">
    <source>
        <dbReference type="ARBA" id="ARBA00023136"/>
    </source>
</evidence>
<keyword evidence="9" id="KW-0489">Methyltransferase</keyword>
<evidence type="ECO:0000256" key="5">
    <source>
        <dbReference type="ARBA" id="ARBA00022692"/>
    </source>
</evidence>
<keyword evidence="3" id="KW-1003">Cell membrane</keyword>
<dbReference type="PANTHER" id="PTHR30487:SF0">
    <property type="entry name" value="PREPILIN LEADER PEPTIDASE_N-METHYLTRANSFERASE-RELATED"/>
    <property type="match status" value="1"/>
</dbReference>
<organism evidence="13 14">
    <name type="scientific">Spongisporangium articulatum</name>
    <dbReference type="NCBI Taxonomy" id="3362603"/>
    <lineage>
        <taxon>Bacteria</taxon>
        <taxon>Bacillati</taxon>
        <taxon>Actinomycetota</taxon>
        <taxon>Actinomycetes</taxon>
        <taxon>Kineosporiales</taxon>
        <taxon>Kineosporiaceae</taxon>
        <taxon>Spongisporangium</taxon>
    </lineage>
</organism>
<feature type="transmembrane region" description="Helical" evidence="10">
    <location>
        <begin position="89"/>
        <end position="109"/>
    </location>
</feature>
<feature type="transmembrane region" description="Helical" evidence="10">
    <location>
        <begin position="229"/>
        <end position="249"/>
    </location>
</feature>
<dbReference type="Pfam" id="PF06750">
    <property type="entry name" value="A24_N_bact"/>
    <property type="match status" value="1"/>
</dbReference>
<feature type="transmembrane region" description="Helical" evidence="10">
    <location>
        <begin position="145"/>
        <end position="167"/>
    </location>
</feature>
<keyword evidence="9" id="KW-0645">Protease</keyword>
<evidence type="ECO:0000256" key="3">
    <source>
        <dbReference type="ARBA" id="ARBA00022475"/>
    </source>
</evidence>
<name>A0ABW8AR79_9ACTN</name>
<keyword evidence="7 10" id="KW-0472">Membrane</keyword>
<dbReference type="EC" id="2.1.1.-" evidence="9"/>
<keyword evidence="14" id="KW-1185">Reference proteome</keyword>
<comment type="catalytic activity">
    <reaction evidence="9">
        <text>Typically cleaves a -Gly-|-Phe- bond to release an N-terminal, basic peptide of 5-8 residues from type IV prepilin, and then N-methylates the new N-terminal amino group, the methyl donor being S-adenosyl-L-methionine.</text>
        <dbReference type="EC" id="3.4.23.43"/>
    </reaction>
</comment>
<evidence type="ECO:0000256" key="6">
    <source>
        <dbReference type="ARBA" id="ARBA00022989"/>
    </source>
</evidence>
<evidence type="ECO:0000259" key="11">
    <source>
        <dbReference type="Pfam" id="PF01478"/>
    </source>
</evidence>
<comment type="function">
    <text evidence="9">Plays an essential role in type IV pili and type II pseudopili formation by proteolytically removing the leader sequence from substrate proteins and subsequently monomethylating the alpha-amino group of the newly exposed N-terminal phenylalanine.</text>
</comment>
<gene>
    <name evidence="13" type="ORF">ACIB24_17640</name>
</gene>
<dbReference type="EC" id="3.4.23.43" evidence="9"/>
<proteinExistence type="inferred from homology"/>
<keyword evidence="9" id="KW-0511">Multifunctional enzyme</keyword>
<comment type="caution">
    <text evidence="13">The sequence shown here is derived from an EMBL/GenBank/DDBJ whole genome shotgun (WGS) entry which is preliminary data.</text>
</comment>
<keyword evidence="9 13" id="KW-0378">Hydrolase</keyword>
<dbReference type="RefSeq" id="WP_398283604.1">
    <property type="nucleotide sequence ID" value="NZ_JBITLV010000006.1"/>
</dbReference>
<dbReference type="Gene3D" id="1.20.120.1220">
    <property type="match status" value="1"/>
</dbReference>
<feature type="domain" description="Prepilin type IV endopeptidase peptidase" evidence="11">
    <location>
        <begin position="99"/>
        <end position="210"/>
    </location>
</feature>
<keyword evidence="4" id="KW-0997">Cell inner membrane</keyword>
<dbReference type="PRINTS" id="PR00864">
    <property type="entry name" value="PREPILNPTASE"/>
</dbReference>
<dbReference type="InterPro" id="IPR010627">
    <property type="entry name" value="Prepilin_pept_A24_N"/>
</dbReference>
<evidence type="ECO:0000256" key="2">
    <source>
        <dbReference type="ARBA" id="ARBA00005801"/>
    </source>
</evidence>